<feature type="region of interest" description="Disordered" evidence="7">
    <location>
        <begin position="266"/>
        <end position="466"/>
    </location>
</feature>
<evidence type="ECO:0000256" key="2">
    <source>
        <dbReference type="ARBA" id="ARBA00007466"/>
    </source>
</evidence>
<feature type="compositionally biased region" description="Basic and acidic residues" evidence="7">
    <location>
        <begin position="912"/>
        <end position="925"/>
    </location>
</feature>
<dbReference type="Pfam" id="PF04147">
    <property type="entry name" value="Nop14"/>
    <property type="match status" value="1"/>
</dbReference>
<comment type="similarity">
    <text evidence="2">Belongs to the NOP14 family.</text>
</comment>
<feature type="compositionally biased region" description="Acidic residues" evidence="7">
    <location>
        <begin position="406"/>
        <end position="466"/>
    </location>
</feature>
<keyword evidence="4" id="KW-0698">rRNA processing</keyword>
<evidence type="ECO:0000256" key="1">
    <source>
        <dbReference type="ARBA" id="ARBA00004604"/>
    </source>
</evidence>
<dbReference type="PANTHER" id="PTHR23183:SF0">
    <property type="entry name" value="NUCLEOLAR PROTEIN 14"/>
    <property type="match status" value="1"/>
</dbReference>
<accession>A0A4Q1B886</accession>
<feature type="region of interest" description="Disordered" evidence="7">
    <location>
        <begin position="182"/>
        <end position="245"/>
    </location>
</feature>
<feature type="region of interest" description="Disordered" evidence="7">
    <location>
        <begin position="71"/>
        <end position="121"/>
    </location>
</feature>
<dbReference type="GO" id="GO:0030490">
    <property type="term" value="P:maturation of SSU-rRNA"/>
    <property type="evidence" value="ECO:0007669"/>
    <property type="project" value="TreeGrafter"/>
</dbReference>
<dbReference type="InParanoid" id="A0A4Q1B886"/>
<feature type="compositionally biased region" description="Basic and acidic residues" evidence="7">
    <location>
        <begin position="316"/>
        <end position="345"/>
    </location>
</feature>
<feature type="compositionally biased region" description="Basic residues" evidence="7">
    <location>
        <begin position="23"/>
        <end position="34"/>
    </location>
</feature>
<dbReference type="EMBL" id="SDIL01000171">
    <property type="protein sequence ID" value="RXK34949.1"/>
    <property type="molecule type" value="Genomic_DNA"/>
</dbReference>
<dbReference type="AlphaFoldDB" id="A0A4Q1B886"/>
<feature type="compositionally biased region" description="Basic and acidic residues" evidence="7">
    <location>
        <begin position="90"/>
        <end position="101"/>
    </location>
</feature>
<comment type="subcellular location">
    <subcellularLocation>
        <location evidence="1">Nucleus</location>
        <location evidence="1">Nucleolus</location>
    </subcellularLocation>
</comment>
<reference evidence="8 9" key="1">
    <citation type="submission" date="2016-06" db="EMBL/GenBank/DDBJ databases">
        <title>Evolution of pathogenesis and genome organization in the Tremellales.</title>
        <authorList>
            <person name="Cuomo C."/>
            <person name="Litvintseva A."/>
            <person name="Heitman J."/>
            <person name="Chen Y."/>
            <person name="Sun S."/>
            <person name="Springer D."/>
            <person name="Dromer F."/>
            <person name="Young S."/>
            <person name="Zeng Q."/>
            <person name="Chapman S."/>
            <person name="Gujja S."/>
            <person name="Saif S."/>
            <person name="Birren B."/>
        </authorList>
    </citation>
    <scope>NUCLEOTIDE SEQUENCE [LARGE SCALE GENOMIC DNA]</scope>
    <source>
        <strain evidence="8 9">ATCC 28783</strain>
    </source>
</reference>
<dbReference type="Proteomes" id="UP000289152">
    <property type="component" value="Unassembled WGS sequence"/>
</dbReference>
<feature type="compositionally biased region" description="Basic and acidic residues" evidence="7">
    <location>
        <begin position="353"/>
        <end position="365"/>
    </location>
</feature>
<feature type="region of interest" description="Disordered" evidence="7">
    <location>
        <begin position="905"/>
        <end position="933"/>
    </location>
</feature>
<dbReference type="GO" id="GO:0030692">
    <property type="term" value="C:Noc4p-Nop14p complex"/>
    <property type="evidence" value="ECO:0007669"/>
    <property type="project" value="TreeGrafter"/>
</dbReference>
<evidence type="ECO:0000256" key="6">
    <source>
        <dbReference type="ARBA" id="ARBA00024695"/>
    </source>
</evidence>
<dbReference type="GO" id="GO:0032040">
    <property type="term" value="C:small-subunit processome"/>
    <property type="evidence" value="ECO:0007669"/>
    <property type="project" value="InterPro"/>
</dbReference>
<dbReference type="PANTHER" id="PTHR23183">
    <property type="entry name" value="NOP14"/>
    <property type="match status" value="1"/>
</dbReference>
<feature type="region of interest" description="Disordered" evidence="7">
    <location>
        <begin position="1"/>
        <end position="46"/>
    </location>
</feature>
<protein>
    <submittedName>
        <fullName evidence="8">Nucleolar protein 14</fullName>
    </submittedName>
</protein>
<feature type="compositionally biased region" description="Low complexity" evidence="7">
    <location>
        <begin position="1"/>
        <end position="14"/>
    </location>
</feature>
<dbReference type="STRING" id="5217.A0A4Q1B886"/>
<dbReference type="VEuPathDB" id="FungiDB:TREMEDRAFT_20830"/>
<feature type="compositionally biased region" description="Basic and acidic residues" evidence="7">
    <location>
        <begin position="217"/>
        <end position="226"/>
    </location>
</feature>
<gene>
    <name evidence="8" type="ORF">M231_07795</name>
</gene>
<evidence type="ECO:0000313" key="8">
    <source>
        <dbReference type="EMBL" id="RXK34949.1"/>
    </source>
</evidence>
<feature type="compositionally biased region" description="Basic and acidic residues" evidence="7">
    <location>
        <begin position="35"/>
        <end position="46"/>
    </location>
</feature>
<organism evidence="8 9">
    <name type="scientific">Tremella mesenterica</name>
    <name type="common">Jelly fungus</name>
    <dbReference type="NCBI Taxonomy" id="5217"/>
    <lineage>
        <taxon>Eukaryota</taxon>
        <taxon>Fungi</taxon>
        <taxon>Dikarya</taxon>
        <taxon>Basidiomycota</taxon>
        <taxon>Agaricomycotina</taxon>
        <taxon>Tremellomycetes</taxon>
        <taxon>Tremellales</taxon>
        <taxon>Tremellaceae</taxon>
        <taxon>Tremella</taxon>
    </lineage>
</organism>
<sequence>MPASQLSQLKSALSTAGLNSNSRSKKDKKAGKKSGVRDADRSKTFERLEEIRRGLNKFDVRETKLKHDVGGRNLKGVVGRPSASKQAGLEQRKKTLLPEHHLRGHTGSFRDRRFGEADPTMSLEDRMLERYTRERQRGQGKKGLFNLEDDDAFGLDDDEGLGGLTHGGRSVLDLPTDDFVKQGLAEEDEEGKGTVDAKTVHRVHFGGFEREGEEDGEERKKSKAEVMSELIAKSKGYKHERQQQKELDIDLREELDEDIDELRALLQDSAPASGPSTLSRRMQLLKEQDEQDADGNYDQVVKTLAFDARAKPKNRTKTEEELAVEEKERLEEAEAKRLKRMRGEPDSDEEEEGDKRRKTEKRGEADDLDDDFGEELLGPGLTREDIENMGARTKIPAPSSSHEGDENLDEENDEDETDDDEEDEEEDENQDTEEFGDEDEDDDEDEDEEDDQDMDEPPDLVPVDETDLVKSKKIVRVKTTPAVKEIPFTFPCPATVDELEDVLSELDDSALPIVIQRIRALHHPSLAQGNKEKLQDFLGVLIDYTLLLASHSPPSFSLITSLLPHITSLVKLNPLSAAPHFLSKLSLMQKNLSRGLSKGASSLHSRTYPGTPELVLLRLIGAIWSTSDFSHPVSAPAMILMGQYLGQSRIRQLSDVASGLFLCSLLAEYEKVSKRLVPESLNFISATLSALLPRKSNTDTKISLTGPDLLAEGTTLTLVVSEKEPNEPVDLNRALGWGDEMGKEEIEQGKVDLLVMALKLIKIYAELYASSEAFVELFTPLLQILQSSKISKLSSSIKTLHQTIILTLTRQLHLANTSRQPLALQSHKPIPIPSYAPKFEADFTPGKHYDPDVERNAGAKLRALYKKERKGAIRELRKDNRFLAGEKSREQSEKDVAYASKMRKVEGSLQVERAEEKQMQREKMREKRRAGRK</sequence>
<evidence type="ECO:0000256" key="5">
    <source>
        <dbReference type="ARBA" id="ARBA00023242"/>
    </source>
</evidence>
<comment type="caution">
    <text evidence="8">The sequence shown here is derived from an EMBL/GenBank/DDBJ whole genome shotgun (WGS) entry which is preliminary data.</text>
</comment>
<dbReference type="OrthoDB" id="441771at2759"/>
<keyword evidence="5" id="KW-0539">Nucleus</keyword>
<keyword evidence="9" id="KW-1185">Reference proteome</keyword>
<evidence type="ECO:0000256" key="3">
    <source>
        <dbReference type="ARBA" id="ARBA00022517"/>
    </source>
</evidence>
<keyword evidence="3" id="KW-0690">Ribosome biogenesis</keyword>
<proteinExistence type="inferred from homology"/>
<evidence type="ECO:0000313" key="9">
    <source>
        <dbReference type="Proteomes" id="UP000289152"/>
    </source>
</evidence>
<name>A0A4Q1B886_TREME</name>
<evidence type="ECO:0000256" key="7">
    <source>
        <dbReference type="SAM" id="MobiDB-lite"/>
    </source>
</evidence>
<dbReference type="InterPro" id="IPR007276">
    <property type="entry name" value="Nop14"/>
</dbReference>
<comment type="function">
    <text evidence="6">Involved in nucleolar processing of pre-18S ribosomal RNA. Has a role in the nuclear export of 40S pre-ribosomal subunit to the cytoplasm.</text>
</comment>
<dbReference type="FunCoup" id="A0A4Q1B886">
    <property type="interactions" value="634"/>
</dbReference>
<evidence type="ECO:0000256" key="4">
    <source>
        <dbReference type="ARBA" id="ARBA00022552"/>
    </source>
</evidence>